<organism evidence="2 3">
    <name type="scientific">Cladophialophora chaetospira</name>
    <dbReference type="NCBI Taxonomy" id="386627"/>
    <lineage>
        <taxon>Eukaryota</taxon>
        <taxon>Fungi</taxon>
        <taxon>Dikarya</taxon>
        <taxon>Ascomycota</taxon>
        <taxon>Pezizomycotina</taxon>
        <taxon>Eurotiomycetes</taxon>
        <taxon>Chaetothyriomycetidae</taxon>
        <taxon>Chaetothyriales</taxon>
        <taxon>Herpotrichiellaceae</taxon>
        <taxon>Cladophialophora</taxon>
    </lineage>
</organism>
<comment type="caution">
    <text evidence="2">The sequence shown here is derived from an EMBL/GenBank/DDBJ whole genome shotgun (WGS) entry which is preliminary data.</text>
</comment>
<protein>
    <submittedName>
        <fullName evidence="2">Uncharacterized protein</fullName>
    </submittedName>
</protein>
<accession>A0AA39CM72</accession>
<dbReference type="EMBL" id="JAPDRK010000004">
    <property type="protein sequence ID" value="KAJ9613402.1"/>
    <property type="molecule type" value="Genomic_DNA"/>
</dbReference>
<evidence type="ECO:0000256" key="1">
    <source>
        <dbReference type="SAM" id="SignalP"/>
    </source>
</evidence>
<keyword evidence="1" id="KW-0732">Signal</keyword>
<keyword evidence="3" id="KW-1185">Reference proteome</keyword>
<dbReference type="AlphaFoldDB" id="A0AA39CM72"/>
<dbReference type="Proteomes" id="UP001172673">
    <property type="component" value="Unassembled WGS sequence"/>
</dbReference>
<sequence>MFFLWLFACLGTAVSLDYKLPTSTSFFDDAPDPHGWTPRPTQVPNLPMPTLFRRQDTPDDQDYICGYVDGNSGSPLNCPNVNYGCYIMEGTLTSSNLLGCCTVESIDEYGSIVPGGCLVETTCYGATEYLEICTEPLADWCTDDDVNILMCTEADATYCGSFYGDFYMAYGCFTEPNEARPVYSTATDATSDGFAEGSDYDQIFPLHTVADSATSGIPTSTSFDLFFTSSSEGTASTISPTSTAQASATTVASTSSASSDSTPILRSGSLAAFVLASTLLAKAGLLA</sequence>
<reference evidence="2" key="1">
    <citation type="submission" date="2022-10" db="EMBL/GenBank/DDBJ databases">
        <title>Culturing micro-colonial fungi from biological soil crusts in the Mojave desert and describing Neophaeococcomyces mojavensis, and introducing the new genera and species Taxawa tesnikishii.</title>
        <authorList>
            <person name="Kurbessoian T."/>
            <person name="Stajich J.E."/>
        </authorList>
    </citation>
    <scope>NUCLEOTIDE SEQUENCE</scope>
    <source>
        <strain evidence="2">TK_41</strain>
    </source>
</reference>
<feature type="signal peptide" evidence="1">
    <location>
        <begin position="1"/>
        <end position="15"/>
    </location>
</feature>
<evidence type="ECO:0000313" key="2">
    <source>
        <dbReference type="EMBL" id="KAJ9613402.1"/>
    </source>
</evidence>
<proteinExistence type="predicted"/>
<feature type="chain" id="PRO_5041296458" evidence="1">
    <location>
        <begin position="16"/>
        <end position="287"/>
    </location>
</feature>
<evidence type="ECO:0000313" key="3">
    <source>
        <dbReference type="Proteomes" id="UP001172673"/>
    </source>
</evidence>
<name>A0AA39CM72_9EURO</name>
<gene>
    <name evidence="2" type="ORF">H2200_003344</name>
</gene>